<sequence>MSKSTNVSYERVELFENPKVPIEVEDEILEKYAESSLDHDMTVNELPRFFKDLQLEPTIWKLVRNEDVIIEGTDVIDFTKLVQCTCQLLILMNNLTVIDDLWSMLIRNCGRDVDFPQVALRDHVLSVKDLQKISNLIGADQSSGTIEMISCATDGKRLFMTYLDFGCVLGKLGYLKM</sequence>
<proteinExistence type="predicted"/>
<protein>
    <submittedName>
        <fullName evidence="1">DNA repair protein rad33</fullName>
    </submittedName>
</protein>
<dbReference type="Proteomes" id="UP000501346">
    <property type="component" value="Chromosome ScXIII"/>
</dbReference>
<dbReference type="OrthoDB" id="4085867at2759"/>
<organism evidence="1 2">
    <name type="scientific">Saccharomyces pastorianus</name>
    <name type="common">Lager yeast</name>
    <name type="synonym">Saccharomyces cerevisiae x Saccharomyces eubayanus</name>
    <dbReference type="NCBI Taxonomy" id="27292"/>
    <lineage>
        <taxon>Eukaryota</taxon>
        <taxon>Fungi</taxon>
        <taxon>Dikarya</taxon>
        <taxon>Ascomycota</taxon>
        <taxon>Saccharomycotina</taxon>
        <taxon>Saccharomycetes</taxon>
        <taxon>Saccharomycetales</taxon>
        <taxon>Saccharomycetaceae</taxon>
        <taxon>Saccharomyces</taxon>
    </lineage>
</organism>
<evidence type="ECO:0000313" key="2">
    <source>
        <dbReference type="Proteomes" id="UP000501346"/>
    </source>
</evidence>
<name>A0A6C1DXM1_SACPS</name>
<evidence type="ECO:0000313" key="1">
    <source>
        <dbReference type="EMBL" id="QID81511.1"/>
    </source>
</evidence>
<keyword evidence="2" id="KW-1185">Reference proteome</keyword>
<reference evidence="1 2" key="1">
    <citation type="journal article" date="2019" name="BMC Genomics">
        <title>Chromosome level assembly and comparative genome analysis confirm lager-brewing yeasts originated from a single hybridization.</title>
        <authorList>
            <person name="Salazar A.N."/>
            <person name="Gorter de Vries A.R."/>
            <person name="van den Broek M."/>
            <person name="Brouwers N."/>
            <person name="de la Torre Cortes P."/>
            <person name="Kuijpers N.G.A."/>
            <person name="Daran J.G."/>
            <person name="Abeel T."/>
        </authorList>
    </citation>
    <scope>NUCLEOTIDE SEQUENCE [LARGE SCALE GENOMIC DNA]</scope>
    <source>
        <strain evidence="1 2">CBS 1483</strain>
    </source>
</reference>
<dbReference type="AlphaFoldDB" id="A0A6C1DXM1"/>
<dbReference type="EMBL" id="CP048994">
    <property type="protein sequence ID" value="QID81511.1"/>
    <property type="molecule type" value="Genomic_DNA"/>
</dbReference>
<accession>A0A6C1DXM1</accession>
<gene>
    <name evidence="1" type="primary">RAD33_1</name>
    <name evidence="1" type="ORF">GRS66_003891</name>
</gene>
<dbReference type="Pfam" id="PF08730">
    <property type="entry name" value="Rad33"/>
    <property type="match status" value="1"/>
</dbReference>
<dbReference type="InterPro" id="IPR014841">
    <property type="entry name" value="Rad33"/>
</dbReference>